<gene>
    <name evidence="1" type="ORF">AMD02_05210</name>
</gene>
<proteinExistence type="predicted"/>
<dbReference type="RefSeq" id="WP_053430659.1">
    <property type="nucleotide sequence ID" value="NZ_CP040441.1"/>
</dbReference>
<organism evidence="1">
    <name type="scientific">Halalkalibacterium halodurans</name>
    <name type="common">Bacillus halodurans</name>
    <dbReference type="NCBI Taxonomy" id="86665"/>
    <lineage>
        <taxon>Bacteria</taxon>
        <taxon>Bacillati</taxon>
        <taxon>Bacillota</taxon>
        <taxon>Bacilli</taxon>
        <taxon>Bacillales</taxon>
        <taxon>Bacillaceae</taxon>
        <taxon>Halalkalibacterium (ex Joshi et al. 2022)</taxon>
    </lineage>
</organism>
<evidence type="ECO:0000313" key="1">
    <source>
        <dbReference type="EMBL" id="KOO38327.1"/>
    </source>
</evidence>
<reference evidence="1" key="1">
    <citation type="submission" date="2015-08" db="EMBL/GenBank/DDBJ databases">
        <title>Complete DNA Sequence of Pseudomonas syringae pv. actinidiae, the Causal Agent of Kiwifruit Canker Disease.</title>
        <authorList>
            <person name="Rikkerink E.H.A."/>
            <person name="Fineran P.C."/>
        </authorList>
    </citation>
    <scope>NUCLEOTIDE SEQUENCE</scope>
    <source>
        <strain evidence="1">DSM 13666</strain>
    </source>
</reference>
<dbReference type="EMBL" id="LILD01000001">
    <property type="protein sequence ID" value="KOO38327.1"/>
    <property type="molecule type" value="Genomic_DNA"/>
</dbReference>
<sequence length="67" mass="8068">MHKAEFYEEAILTEEHQSEDFIHSFESMFTNKNDYIQLLIHWGDNSGTHEDTMVLSQKNHYFVSPRY</sequence>
<name>A0A0M0KI87_ALKHA</name>
<accession>A0A0M0KI87</accession>
<protein>
    <submittedName>
        <fullName evidence="1">Uncharacterized protein</fullName>
    </submittedName>
</protein>
<dbReference type="PATRIC" id="fig|136160.3.peg.1325"/>
<dbReference type="GeneID" id="87598428"/>
<comment type="caution">
    <text evidence="1">The sequence shown here is derived from an EMBL/GenBank/DDBJ whole genome shotgun (WGS) entry which is preliminary data.</text>
</comment>
<dbReference type="AlphaFoldDB" id="A0A0M0KI87"/>